<feature type="transmembrane region" description="Helical" evidence="1">
    <location>
        <begin position="89"/>
        <end position="108"/>
    </location>
</feature>
<gene>
    <name evidence="2" type="ORF">J4Q44_G00360090</name>
</gene>
<dbReference type="EMBL" id="JAGTTL010000036">
    <property type="protein sequence ID" value="KAK6293683.1"/>
    <property type="molecule type" value="Genomic_DNA"/>
</dbReference>
<feature type="transmembrane region" description="Helical" evidence="1">
    <location>
        <begin position="217"/>
        <end position="236"/>
    </location>
</feature>
<feature type="transmembrane region" description="Helical" evidence="1">
    <location>
        <begin position="248"/>
        <end position="265"/>
    </location>
</feature>
<protein>
    <submittedName>
        <fullName evidence="2">Uncharacterized protein</fullName>
    </submittedName>
</protein>
<keyword evidence="1" id="KW-0472">Membrane</keyword>
<proteinExistence type="predicted"/>
<feature type="transmembrane region" description="Helical" evidence="1">
    <location>
        <begin position="317"/>
        <end position="339"/>
    </location>
</feature>
<name>A0AAN8KMJ1_9TELE</name>
<keyword evidence="3" id="KW-1185">Reference proteome</keyword>
<dbReference type="AlphaFoldDB" id="A0AAN8KMJ1"/>
<evidence type="ECO:0000256" key="1">
    <source>
        <dbReference type="SAM" id="Phobius"/>
    </source>
</evidence>
<organism evidence="2 3">
    <name type="scientific">Coregonus suidteri</name>
    <dbReference type="NCBI Taxonomy" id="861788"/>
    <lineage>
        <taxon>Eukaryota</taxon>
        <taxon>Metazoa</taxon>
        <taxon>Chordata</taxon>
        <taxon>Craniata</taxon>
        <taxon>Vertebrata</taxon>
        <taxon>Euteleostomi</taxon>
        <taxon>Actinopterygii</taxon>
        <taxon>Neopterygii</taxon>
        <taxon>Teleostei</taxon>
        <taxon>Protacanthopterygii</taxon>
        <taxon>Salmoniformes</taxon>
        <taxon>Salmonidae</taxon>
        <taxon>Coregoninae</taxon>
        <taxon>Coregonus</taxon>
    </lineage>
</organism>
<keyword evidence="1" id="KW-1133">Transmembrane helix</keyword>
<feature type="transmembrane region" description="Helical" evidence="1">
    <location>
        <begin position="128"/>
        <end position="153"/>
    </location>
</feature>
<sequence length="368" mass="40688">MEVIGDRLMFREGRNDDSLPPLPAAVEGLIVWLQPLFRSLRGSWTMTMDPRGTHPTTRGCLLTECPWWMRWRRSACTLRRLSSDVWKPLVPLLCFSAALVVVVLYALVDRLRSFVADIFIPQYHYPFAVPITFVQVLVTLLYLLVLHAVGLAPLKPYSLSLGERLLVPSICGSAQAVLGVWAETNAHSGVYPLTMGLLPLLCVGWSHGLRLALLPSVHLTGLITVITFTSVTITVSQGLPSVEVLECLYAPLALLLHSLSLTWLAKVAENERRHHSSSHTSPFDLYFTLMVNQSLVLGFLCLLHPEGPRALGEGSWHSLLFMGYLLVILLLGALQNLLVDMTAMAFSPLAAALLHTARGLTRPLYSLL</sequence>
<keyword evidence="1" id="KW-0812">Transmembrane</keyword>
<feature type="transmembrane region" description="Helical" evidence="1">
    <location>
        <begin position="285"/>
        <end position="305"/>
    </location>
</feature>
<evidence type="ECO:0000313" key="3">
    <source>
        <dbReference type="Proteomes" id="UP001356427"/>
    </source>
</evidence>
<comment type="caution">
    <text evidence="2">The sequence shown here is derived from an EMBL/GenBank/DDBJ whole genome shotgun (WGS) entry which is preliminary data.</text>
</comment>
<dbReference type="Proteomes" id="UP001356427">
    <property type="component" value="Unassembled WGS sequence"/>
</dbReference>
<accession>A0AAN8KMJ1</accession>
<reference evidence="2 3" key="1">
    <citation type="submission" date="2021-04" db="EMBL/GenBank/DDBJ databases">
        <authorList>
            <person name="De Guttry C."/>
            <person name="Zahm M."/>
            <person name="Klopp C."/>
            <person name="Cabau C."/>
            <person name="Louis A."/>
            <person name="Berthelot C."/>
            <person name="Parey E."/>
            <person name="Roest Crollius H."/>
            <person name="Montfort J."/>
            <person name="Robinson-Rechavi M."/>
            <person name="Bucao C."/>
            <person name="Bouchez O."/>
            <person name="Gislard M."/>
            <person name="Lluch J."/>
            <person name="Milhes M."/>
            <person name="Lampietro C."/>
            <person name="Lopez Roques C."/>
            <person name="Donnadieu C."/>
            <person name="Braasch I."/>
            <person name="Desvignes T."/>
            <person name="Postlethwait J."/>
            <person name="Bobe J."/>
            <person name="Wedekind C."/>
            <person name="Guiguen Y."/>
        </authorList>
    </citation>
    <scope>NUCLEOTIDE SEQUENCE [LARGE SCALE GENOMIC DNA]</scope>
    <source>
        <strain evidence="2">Cs_M1</strain>
        <tissue evidence="2">Blood</tissue>
    </source>
</reference>
<evidence type="ECO:0000313" key="2">
    <source>
        <dbReference type="EMBL" id="KAK6293683.1"/>
    </source>
</evidence>